<protein>
    <recommendedName>
        <fullName evidence="4">Transposase</fullName>
    </recommendedName>
</protein>
<geneLocation type="plasmid" evidence="2 3">
    <name>pMGMM8_1</name>
</geneLocation>
<dbReference type="AlphaFoldDB" id="A0AAX3ZYM2"/>
<evidence type="ECO:0000313" key="2">
    <source>
        <dbReference type="EMBL" id="WMN03112.1"/>
    </source>
</evidence>
<dbReference type="EMBL" id="CP133191">
    <property type="protein sequence ID" value="WMN03112.1"/>
    <property type="molecule type" value="Genomic_DNA"/>
</dbReference>
<evidence type="ECO:0008006" key="4">
    <source>
        <dbReference type="Google" id="ProtNLM"/>
    </source>
</evidence>
<dbReference type="EMBL" id="CP133192">
    <property type="protein sequence ID" value="WMN02137.1"/>
    <property type="molecule type" value="Genomic_DNA"/>
</dbReference>
<geneLocation type="plasmid" evidence="1 3">
    <name>pMGMM8_2</name>
</geneLocation>
<name>A0AAX3ZYM2_RHOER</name>
<evidence type="ECO:0000313" key="1">
    <source>
        <dbReference type="EMBL" id="WMN02137.1"/>
    </source>
</evidence>
<sequence length="62" mass="6970">MTVLEVDRPENFDRRRKGKGDDLDAINAALAVKSTRHTTILKSKFDAVESLRVLRVTHAHAV</sequence>
<proteinExistence type="predicted"/>
<gene>
    <name evidence="2" type="ORF">QIE55_32420</name>
    <name evidence="1" type="ORF">QIE55_32930</name>
</gene>
<evidence type="ECO:0000313" key="3">
    <source>
        <dbReference type="Proteomes" id="UP001230933"/>
    </source>
</evidence>
<reference evidence="1" key="1">
    <citation type="submission" date="2023-08" db="EMBL/GenBank/DDBJ databases">
        <title>Isolation and Characterization of Rhodococcus erythropolis MGMM8.</title>
        <authorList>
            <person name="Diabankana R.G.C."/>
            <person name="Afordoanyi D.M."/>
            <person name="Validov S.Z."/>
        </authorList>
    </citation>
    <scope>NUCLEOTIDE SEQUENCE</scope>
    <source>
        <strain evidence="1">MGMM8</strain>
        <plasmid evidence="2">pMGMM8_1</plasmid>
        <plasmid evidence="1">pMGMM8_2</plasmid>
    </source>
</reference>
<organism evidence="1 3">
    <name type="scientific">Rhodococcus erythropolis</name>
    <name type="common">Arthrobacter picolinophilus</name>
    <dbReference type="NCBI Taxonomy" id="1833"/>
    <lineage>
        <taxon>Bacteria</taxon>
        <taxon>Bacillati</taxon>
        <taxon>Actinomycetota</taxon>
        <taxon>Actinomycetes</taxon>
        <taxon>Mycobacteriales</taxon>
        <taxon>Nocardiaceae</taxon>
        <taxon>Rhodococcus</taxon>
        <taxon>Rhodococcus erythropolis group</taxon>
    </lineage>
</organism>
<keyword evidence="1" id="KW-0614">Plasmid</keyword>
<dbReference type="Proteomes" id="UP001230933">
    <property type="component" value="Plasmid pMGMM8_2"/>
</dbReference>
<dbReference type="RefSeq" id="WP_308372634.1">
    <property type="nucleotide sequence ID" value="NZ_CP133191.1"/>
</dbReference>
<dbReference type="Proteomes" id="UP001230933">
    <property type="component" value="Plasmid pMGMM8_1"/>
</dbReference>
<accession>A0AAX3ZYM2</accession>